<dbReference type="InterPro" id="IPR002491">
    <property type="entry name" value="ABC_transptr_periplasmic_BD"/>
</dbReference>
<dbReference type="InterPro" id="IPR050902">
    <property type="entry name" value="ABC_Transporter_SBP"/>
</dbReference>
<organism evidence="4 5">
    <name type="scientific">Desulfitobacterium hafniense DP7</name>
    <dbReference type="NCBI Taxonomy" id="537010"/>
    <lineage>
        <taxon>Bacteria</taxon>
        <taxon>Bacillati</taxon>
        <taxon>Bacillota</taxon>
        <taxon>Clostridia</taxon>
        <taxon>Eubacteriales</taxon>
        <taxon>Desulfitobacteriaceae</taxon>
        <taxon>Desulfitobacterium</taxon>
    </lineage>
</organism>
<gene>
    <name evidence="4" type="ORF">HMPREF0322_02521</name>
</gene>
<accession>G9XNH9</accession>
<dbReference type="Gene3D" id="3.40.50.1980">
    <property type="entry name" value="Nitrogenase molybdenum iron protein domain"/>
    <property type="match status" value="2"/>
</dbReference>
<evidence type="ECO:0000313" key="4">
    <source>
        <dbReference type="EMBL" id="EHL06798.1"/>
    </source>
</evidence>
<dbReference type="Pfam" id="PF01497">
    <property type="entry name" value="Peripla_BP_2"/>
    <property type="match status" value="1"/>
</dbReference>
<name>G9XNH9_DESHA</name>
<keyword evidence="2" id="KW-0175">Coiled coil</keyword>
<dbReference type="PANTHER" id="PTHR30535:SF34">
    <property type="entry name" value="MOLYBDATE-BINDING PROTEIN MOLA"/>
    <property type="match status" value="1"/>
</dbReference>
<protein>
    <submittedName>
        <fullName evidence="4">Periplasmic binding protein</fullName>
    </submittedName>
</protein>
<dbReference type="Proteomes" id="UP000004416">
    <property type="component" value="Unassembled WGS sequence"/>
</dbReference>
<comment type="similarity">
    <text evidence="1">Belongs to the bacterial solute-binding protein 8 family.</text>
</comment>
<evidence type="ECO:0000256" key="2">
    <source>
        <dbReference type="SAM" id="Coils"/>
    </source>
</evidence>
<dbReference type="GO" id="GO:0071281">
    <property type="term" value="P:cellular response to iron ion"/>
    <property type="evidence" value="ECO:0007669"/>
    <property type="project" value="TreeGrafter"/>
</dbReference>
<dbReference type="AlphaFoldDB" id="G9XNH9"/>
<dbReference type="EMBL" id="AFZX01000065">
    <property type="protein sequence ID" value="EHL06798.1"/>
    <property type="molecule type" value="Genomic_DNA"/>
</dbReference>
<dbReference type="PROSITE" id="PS50983">
    <property type="entry name" value="FE_B12_PBP"/>
    <property type="match status" value="1"/>
</dbReference>
<sequence>MSEELLIILAPFSQESRGRGASFIINGSVQTKKERRKGMELMKLKRALSMMLILILTLGTAACSNSNGVGGLTAVPTGGTEKSKNENLIEARGEGYPLTIKDNTNYETVLDKKPEKAAVLSGTPLNIWYDLGGKSICTSEISGNLKVVEAYKEEILKLPSIGPVYAIDLEMVVAQQPDLIIIQQGTQGGYAKKLREMGFKVIITSIKSYEDVLASYETFGKILNSETAAKQRIAELEEKRQELLAKLPDQETSVVILYITSQALAVKLDNSIAGDIANMLSLKNIAAGLPPDTIGSETTPLDIEYIVQQNPDYVLVTSMIADNETARASMQEQFAASPAWKGVKAVAEGRIIYLPQEYFLYNAGPYYGEAIEYAARSIYPEVYGEVGDWYGK</sequence>
<reference evidence="4 5" key="1">
    <citation type="submission" date="2011-08" db="EMBL/GenBank/DDBJ databases">
        <authorList>
            <person name="Weinstock G."/>
            <person name="Sodergren E."/>
            <person name="Clifton S."/>
            <person name="Fulton L."/>
            <person name="Fulton B."/>
            <person name="Courtney L."/>
            <person name="Fronick C."/>
            <person name="Harrison M."/>
            <person name="Strong C."/>
            <person name="Farmer C."/>
            <person name="Delahaunty K."/>
            <person name="Markovic C."/>
            <person name="Hall O."/>
            <person name="Minx P."/>
            <person name="Tomlinson C."/>
            <person name="Mitreva M."/>
            <person name="Hou S."/>
            <person name="Chen J."/>
            <person name="Wollam A."/>
            <person name="Pepin K.H."/>
            <person name="Johnson M."/>
            <person name="Bhonagiri V."/>
            <person name="Zhang X."/>
            <person name="Suruliraj S."/>
            <person name="Warren W."/>
            <person name="Chinwalla A."/>
            <person name="Mardis E.R."/>
            <person name="Wilson R.K."/>
        </authorList>
    </citation>
    <scope>NUCLEOTIDE SEQUENCE [LARGE SCALE GENOMIC DNA]</scope>
    <source>
        <strain evidence="4 5">DP7</strain>
    </source>
</reference>
<evidence type="ECO:0000259" key="3">
    <source>
        <dbReference type="PROSITE" id="PS50983"/>
    </source>
</evidence>
<comment type="caution">
    <text evidence="4">The sequence shown here is derived from an EMBL/GenBank/DDBJ whole genome shotgun (WGS) entry which is preliminary data.</text>
</comment>
<dbReference type="SUPFAM" id="SSF53807">
    <property type="entry name" value="Helical backbone' metal receptor"/>
    <property type="match status" value="1"/>
</dbReference>
<proteinExistence type="inferred from homology"/>
<dbReference type="HOGENOM" id="CLU_038034_2_3_9"/>
<dbReference type="PANTHER" id="PTHR30535">
    <property type="entry name" value="VITAMIN B12-BINDING PROTEIN"/>
    <property type="match status" value="1"/>
</dbReference>
<feature type="coiled-coil region" evidence="2">
    <location>
        <begin position="226"/>
        <end position="253"/>
    </location>
</feature>
<evidence type="ECO:0000313" key="5">
    <source>
        <dbReference type="Proteomes" id="UP000004416"/>
    </source>
</evidence>
<dbReference type="PATRIC" id="fig|537010.4.peg.2365"/>
<evidence type="ECO:0000256" key="1">
    <source>
        <dbReference type="ARBA" id="ARBA00008814"/>
    </source>
</evidence>
<feature type="domain" description="Fe/B12 periplasmic-binding" evidence="3">
    <location>
        <begin position="116"/>
        <end position="382"/>
    </location>
</feature>